<comment type="caution">
    <text evidence="2">The sequence shown here is derived from an EMBL/GenBank/DDBJ whole genome shotgun (WGS) entry which is preliminary data.</text>
</comment>
<name>A0AAV7RCM5_PLEWA</name>
<proteinExistence type="predicted"/>
<dbReference type="AlphaFoldDB" id="A0AAV7RCM5"/>
<dbReference type="EMBL" id="JANPWB010000009">
    <property type="protein sequence ID" value="KAJ1150054.1"/>
    <property type="molecule type" value="Genomic_DNA"/>
</dbReference>
<sequence length="107" mass="11545">MLTDTAAFSWASKGSGRRDTAAPLELHGVAWSGCRSKWPPEGEALCAGLDRSLSWGAILRQRPPPQPLNAAGDGGLKDSGIRGSEQPLQQNQPYDRKRHTVVRRAAV</sequence>
<evidence type="ECO:0000256" key="1">
    <source>
        <dbReference type="SAM" id="MobiDB-lite"/>
    </source>
</evidence>
<reference evidence="2" key="1">
    <citation type="journal article" date="2022" name="bioRxiv">
        <title>Sequencing and chromosome-scale assembly of the giantPleurodeles waltlgenome.</title>
        <authorList>
            <person name="Brown T."/>
            <person name="Elewa A."/>
            <person name="Iarovenko S."/>
            <person name="Subramanian E."/>
            <person name="Araus A.J."/>
            <person name="Petzold A."/>
            <person name="Susuki M."/>
            <person name="Suzuki K.-i.T."/>
            <person name="Hayashi T."/>
            <person name="Toyoda A."/>
            <person name="Oliveira C."/>
            <person name="Osipova E."/>
            <person name="Leigh N.D."/>
            <person name="Simon A."/>
            <person name="Yun M.H."/>
        </authorList>
    </citation>
    <scope>NUCLEOTIDE SEQUENCE</scope>
    <source>
        <strain evidence="2">20211129_DDA</strain>
        <tissue evidence="2">Liver</tissue>
    </source>
</reference>
<evidence type="ECO:0000313" key="3">
    <source>
        <dbReference type="Proteomes" id="UP001066276"/>
    </source>
</evidence>
<feature type="region of interest" description="Disordered" evidence="1">
    <location>
        <begin position="59"/>
        <end position="107"/>
    </location>
</feature>
<feature type="compositionally biased region" description="Basic residues" evidence="1">
    <location>
        <begin position="96"/>
        <end position="107"/>
    </location>
</feature>
<gene>
    <name evidence="2" type="ORF">NDU88_002852</name>
</gene>
<keyword evidence="3" id="KW-1185">Reference proteome</keyword>
<evidence type="ECO:0000313" key="2">
    <source>
        <dbReference type="EMBL" id="KAJ1150054.1"/>
    </source>
</evidence>
<organism evidence="2 3">
    <name type="scientific">Pleurodeles waltl</name>
    <name type="common">Iberian ribbed newt</name>
    <dbReference type="NCBI Taxonomy" id="8319"/>
    <lineage>
        <taxon>Eukaryota</taxon>
        <taxon>Metazoa</taxon>
        <taxon>Chordata</taxon>
        <taxon>Craniata</taxon>
        <taxon>Vertebrata</taxon>
        <taxon>Euteleostomi</taxon>
        <taxon>Amphibia</taxon>
        <taxon>Batrachia</taxon>
        <taxon>Caudata</taxon>
        <taxon>Salamandroidea</taxon>
        <taxon>Salamandridae</taxon>
        <taxon>Pleurodelinae</taxon>
        <taxon>Pleurodeles</taxon>
    </lineage>
</organism>
<accession>A0AAV7RCM5</accession>
<dbReference type="Proteomes" id="UP001066276">
    <property type="component" value="Chromosome 5"/>
</dbReference>
<protein>
    <submittedName>
        <fullName evidence="2">Uncharacterized protein</fullName>
    </submittedName>
</protein>